<dbReference type="InterPro" id="IPR001254">
    <property type="entry name" value="Trypsin_dom"/>
</dbReference>
<feature type="domain" description="Peptidase S1" evidence="12">
    <location>
        <begin position="529"/>
        <end position="762"/>
    </location>
</feature>
<dbReference type="Pfam" id="PF00089">
    <property type="entry name" value="Trypsin"/>
    <property type="match status" value="1"/>
</dbReference>
<dbReference type="InterPro" id="IPR027370">
    <property type="entry name" value="Znf-RING_euk"/>
</dbReference>
<comment type="caution">
    <text evidence="13">The sequence shown here is derived from an EMBL/GenBank/DDBJ whole genome shotgun (WGS) entry which is preliminary data.</text>
</comment>
<evidence type="ECO:0000313" key="13">
    <source>
        <dbReference type="EMBL" id="KAA0721733.1"/>
    </source>
</evidence>
<dbReference type="SUPFAM" id="SSF57845">
    <property type="entry name" value="B-box zinc-binding domain"/>
    <property type="match status" value="1"/>
</dbReference>
<dbReference type="SUPFAM" id="SSF57850">
    <property type="entry name" value="RING/U-box"/>
    <property type="match status" value="1"/>
</dbReference>
<evidence type="ECO:0000259" key="12">
    <source>
        <dbReference type="PROSITE" id="PS50240"/>
    </source>
</evidence>
<evidence type="ECO:0000256" key="3">
    <source>
        <dbReference type="ARBA" id="ARBA00022729"/>
    </source>
</evidence>
<dbReference type="InterPro" id="IPR013083">
    <property type="entry name" value="Znf_RING/FYVE/PHD"/>
</dbReference>
<sequence>MSLLEEDLSCPVCTEVFSVPVLLSCGHSFCRQCITDHWTASGSRSCPVCRQLSPQEPISNLGLRNACETYLKERRSEKQRDEESRCHIHGEKLHLFCKIDEMSICSQCKKGAHRYHKTQNLQQSVKQRKGKIKAALCSAEKTLSSLKNGATQDADVSRYIQFQTMQTEKMLKEEFKKLHQFLKKEEEGRIAALNREEKDKRGRIDGIIQERIRALSDMIREVEEEITDNDIDFLENYTSMMSRIECALLEPILCSESLIDVPKHLGNLKYKVWKNMKDVCSFYPLALNPNTAPPCFSVSDDLTSVTMCAHQRDNPNPLYRNCMVMGNVGYGVGVHTFTIEVGNSRHWTVGVYLEHLGLVYGLTRDGDLYHLLTSRIMFKMNPKVVRVKVEDYYDLWFRRWRKVGFFDAKTDCRFAEITRVPLGTRLLPFVIPGEGSGPLRVVPADEKLKEEQPKLEFTKPIRERSIRNGEVSEYCLKACGAVDQVISHHHNMRMSSNTVVCVALALLLNLTGSVAQQDVCGQASLNTRIIGGGDVTEGFWPWHVGIKRISSNFIGCGGSLINKDWVLTSARCSNGINGAGSSDIIIYLGRLKRSDSNTHEVNRTLSRVITHPNYDSSTQDNNIGLLQLSSSVDFTAHIKPVCLAAAGSEFDEGLLSWVTGWGFNGSYGLPDKLQEAEIPIISNYNCSVAYNNRISITDNMMCAGLTDGGKGSCTFDDGGPLVTKQSSRWIQAGIVSVGCESSLPSVFTRVSKYQDWINTQIANNQPGLTTLPYTLHPTSSIPDVPDVPDIFSGSSPDLHLYPFYLTLTIISLIFCP</sequence>
<keyword evidence="5" id="KW-0378">Hydrolase</keyword>
<dbReference type="PROSITE" id="PS50240">
    <property type="entry name" value="TRYPSIN_DOM"/>
    <property type="match status" value="1"/>
</dbReference>
<dbReference type="CDD" id="cd00190">
    <property type="entry name" value="Tryp_SPc"/>
    <property type="match status" value="1"/>
</dbReference>
<feature type="domain" description="B box-type" evidence="11">
    <location>
        <begin position="81"/>
        <end position="121"/>
    </location>
</feature>
<keyword evidence="6" id="KW-0720">Serine protease</keyword>
<proteinExistence type="predicted"/>
<dbReference type="InterPro" id="IPR003613">
    <property type="entry name" value="Ubox_domain"/>
</dbReference>
<keyword evidence="2" id="KW-0479">Metal-binding</keyword>
<dbReference type="Pfam" id="PF00643">
    <property type="entry name" value="zf-B_box"/>
    <property type="match status" value="1"/>
</dbReference>
<reference evidence="13 14" key="1">
    <citation type="journal article" date="2019" name="Mol. Ecol. Resour.">
        <title>Chromosome-level genome assembly of Triplophysa tibetana, a fish adapted to the harsh high-altitude environment of the Tibetan Plateau.</title>
        <authorList>
            <person name="Yang X."/>
            <person name="Liu H."/>
            <person name="Ma Z."/>
            <person name="Zou Y."/>
            <person name="Zou M."/>
            <person name="Mao Y."/>
            <person name="Li X."/>
            <person name="Wang H."/>
            <person name="Chen T."/>
            <person name="Wang W."/>
            <person name="Yang R."/>
        </authorList>
    </citation>
    <scope>NUCLEOTIDE SEQUENCE [LARGE SCALE GENOMIC DNA]</scope>
    <source>
        <strain evidence="13">TTIB1903HZAU</strain>
        <tissue evidence="13">Muscle</tissue>
    </source>
</reference>
<evidence type="ECO:0000256" key="8">
    <source>
        <dbReference type="ARBA" id="ARBA00023157"/>
    </source>
</evidence>
<keyword evidence="4 9" id="KW-0863">Zinc-finger</keyword>
<keyword evidence="7" id="KW-0862">Zinc</keyword>
<evidence type="ECO:0000313" key="14">
    <source>
        <dbReference type="Proteomes" id="UP000324632"/>
    </source>
</evidence>
<evidence type="ECO:0000259" key="10">
    <source>
        <dbReference type="PROSITE" id="PS50089"/>
    </source>
</evidence>
<dbReference type="GO" id="GO:0004252">
    <property type="term" value="F:serine-type endopeptidase activity"/>
    <property type="evidence" value="ECO:0007669"/>
    <property type="project" value="InterPro"/>
</dbReference>
<dbReference type="PROSITE" id="PS50119">
    <property type="entry name" value="ZF_BBOX"/>
    <property type="match status" value="1"/>
</dbReference>
<keyword evidence="1" id="KW-0645">Protease</keyword>
<dbReference type="InterPro" id="IPR013320">
    <property type="entry name" value="ConA-like_dom_sf"/>
</dbReference>
<dbReference type="InterPro" id="IPR017907">
    <property type="entry name" value="Znf_RING_CS"/>
</dbReference>
<dbReference type="PROSITE" id="PS50089">
    <property type="entry name" value="ZF_RING_2"/>
    <property type="match status" value="1"/>
</dbReference>
<name>A0A5A9PIL1_9TELE</name>
<protein>
    <submittedName>
        <fullName evidence="13">Zinc-binding protein A33</fullName>
    </submittedName>
</protein>
<dbReference type="SMART" id="SM00504">
    <property type="entry name" value="Ubox"/>
    <property type="match status" value="1"/>
</dbReference>
<dbReference type="Gene3D" id="2.60.120.920">
    <property type="match status" value="1"/>
</dbReference>
<dbReference type="SMART" id="SM00336">
    <property type="entry name" value="BBOX"/>
    <property type="match status" value="1"/>
</dbReference>
<dbReference type="InterPro" id="IPR043504">
    <property type="entry name" value="Peptidase_S1_PA_chymotrypsin"/>
</dbReference>
<dbReference type="PRINTS" id="PR00722">
    <property type="entry name" value="CHYMOTRYPSIN"/>
</dbReference>
<dbReference type="Proteomes" id="UP000324632">
    <property type="component" value="Chromosome 4"/>
</dbReference>
<dbReference type="PANTHER" id="PTHR24252">
    <property type="entry name" value="ACROSIN-RELATED"/>
    <property type="match status" value="1"/>
</dbReference>
<dbReference type="GO" id="GO:0008270">
    <property type="term" value="F:zinc ion binding"/>
    <property type="evidence" value="ECO:0007669"/>
    <property type="project" value="UniProtKB-KW"/>
</dbReference>
<evidence type="ECO:0000259" key="11">
    <source>
        <dbReference type="PROSITE" id="PS50119"/>
    </source>
</evidence>
<organism evidence="13 14">
    <name type="scientific">Triplophysa tibetana</name>
    <dbReference type="NCBI Taxonomy" id="1572043"/>
    <lineage>
        <taxon>Eukaryota</taxon>
        <taxon>Metazoa</taxon>
        <taxon>Chordata</taxon>
        <taxon>Craniata</taxon>
        <taxon>Vertebrata</taxon>
        <taxon>Euteleostomi</taxon>
        <taxon>Actinopterygii</taxon>
        <taxon>Neopterygii</taxon>
        <taxon>Teleostei</taxon>
        <taxon>Ostariophysi</taxon>
        <taxon>Cypriniformes</taxon>
        <taxon>Nemacheilidae</taxon>
        <taxon>Triplophysa</taxon>
    </lineage>
</organism>
<dbReference type="FunFam" id="2.40.10.10:FF:000024">
    <property type="entry name" value="Serine protease 53"/>
    <property type="match status" value="1"/>
</dbReference>
<dbReference type="InterPro" id="IPR043136">
    <property type="entry name" value="B30.2/SPRY_sf"/>
</dbReference>
<dbReference type="SUPFAM" id="SSF49899">
    <property type="entry name" value="Concanavalin A-like lectins/glucanases"/>
    <property type="match status" value="1"/>
</dbReference>
<dbReference type="InterPro" id="IPR000315">
    <property type="entry name" value="Znf_B-box"/>
</dbReference>
<dbReference type="SMART" id="SM00020">
    <property type="entry name" value="Tryp_SPc"/>
    <property type="match status" value="1"/>
</dbReference>
<evidence type="ECO:0000256" key="9">
    <source>
        <dbReference type="PROSITE-ProRule" id="PRU00024"/>
    </source>
</evidence>
<dbReference type="GO" id="GO:0016567">
    <property type="term" value="P:protein ubiquitination"/>
    <property type="evidence" value="ECO:0007669"/>
    <property type="project" value="InterPro"/>
</dbReference>
<dbReference type="GO" id="GO:0004842">
    <property type="term" value="F:ubiquitin-protein transferase activity"/>
    <property type="evidence" value="ECO:0007669"/>
    <property type="project" value="InterPro"/>
</dbReference>
<evidence type="ECO:0000256" key="1">
    <source>
        <dbReference type="ARBA" id="ARBA00022670"/>
    </source>
</evidence>
<dbReference type="EMBL" id="SOYY01000004">
    <property type="protein sequence ID" value="KAA0721733.1"/>
    <property type="molecule type" value="Genomic_DNA"/>
</dbReference>
<dbReference type="Pfam" id="PF13445">
    <property type="entry name" value="zf-RING_UBOX"/>
    <property type="match status" value="1"/>
</dbReference>
<accession>A0A5A9PIL1</accession>
<evidence type="ECO:0000256" key="5">
    <source>
        <dbReference type="ARBA" id="ARBA00022801"/>
    </source>
</evidence>
<dbReference type="CDD" id="cd19769">
    <property type="entry name" value="Bbox2_TRIM16-like"/>
    <property type="match status" value="1"/>
</dbReference>
<dbReference type="InterPro" id="IPR009003">
    <property type="entry name" value="Peptidase_S1_PA"/>
</dbReference>
<dbReference type="InterPro" id="IPR001841">
    <property type="entry name" value="Znf_RING"/>
</dbReference>
<dbReference type="AlphaFoldDB" id="A0A5A9PIL1"/>
<dbReference type="PROSITE" id="PS00518">
    <property type="entry name" value="ZF_RING_1"/>
    <property type="match status" value="1"/>
</dbReference>
<keyword evidence="8" id="KW-1015">Disulfide bond</keyword>
<evidence type="ECO:0000256" key="2">
    <source>
        <dbReference type="ARBA" id="ARBA00022723"/>
    </source>
</evidence>
<dbReference type="Gene3D" id="3.30.160.60">
    <property type="entry name" value="Classic Zinc Finger"/>
    <property type="match status" value="1"/>
</dbReference>
<keyword evidence="14" id="KW-1185">Reference proteome</keyword>
<evidence type="ECO:0000256" key="7">
    <source>
        <dbReference type="ARBA" id="ARBA00022833"/>
    </source>
</evidence>
<dbReference type="Gene3D" id="2.40.10.10">
    <property type="entry name" value="Trypsin-like serine proteases"/>
    <property type="match status" value="1"/>
</dbReference>
<dbReference type="InterPro" id="IPR001314">
    <property type="entry name" value="Peptidase_S1A"/>
</dbReference>
<feature type="domain" description="RING-type" evidence="10">
    <location>
        <begin position="10"/>
        <end position="50"/>
    </location>
</feature>
<keyword evidence="3" id="KW-0732">Signal</keyword>
<evidence type="ECO:0000256" key="4">
    <source>
        <dbReference type="ARBA" id="ARBA00022771"/>
    </source>
</evidence>
<gene>
    <name evidence="13" type="ORF">E1301_Tti014294</name>
</gene>
<dbReference type="SUPFAM" id="SSF50494">
    <property type="entry name" value="Trypsin-like serine proteases"/>
    <property type="match status" value="1"/>
</dbReference>
<evidence type="ECO:0000256" key="6">
    <source>
        <dbReference type="ARBA" id="ARBA00022825"/>
    </source>
</evidence>
<dbReference type="SMART" id="SM00184">
    <property type="entry name" value="RING"/>
    <property type="match status" value="1"/>
</dbReference>
<dbReference type="Gene3D" id="3.30.40.10">
    <property type="entry name" value="Zinc/RING finger domain, C3HC4 (zinc finger)"/>
    <property type="match status" value="1"/>
</dbReference>
<dbReference type="PANTHER" id="PTHR24252:SF7">
    <property type="entry name" value="HYALIN"/>
    <property type="match status" value="1"/>
</dbReference>
<dbReference type="GO" id="GO:0006508">
    <property type="term" value="P:proteolysis"/>
    <property type="evidence" value="ECO:0007669"/>
    <property type="project" value="UniProtKB-KW"/>
</dbReference>